<keyword evidence="14" id="KW-0449">Lipoprotein</keyword>
<evidence type="ECO:0000256" key="14">
    <source>
        <dbReference type="ARBA" id="ARBA00023288"/>
    </source>
</evidence>
<evidence type="ECO:0000256" key="11">
    <source>
        <dbReference type="ARBA" id="ARBA00023136"/>
    </source>
</evidence>
<dbReference type="Pfam" id="PF22461">
    <property type="entry name" value="SLBB_2"/>
    <property type="match status" value="1"/>
</dbReference>
<dbReference type="InterPro" id="IPR049712">
    <property type="entry name" value="Poly_export"/>
</dbReference>
<keyword evidence="6" id="KW-0812">Transmembrane</keyword>
<evidence type="ECO:0000259" key="16">
    <source>
        <dbReference type="Pfam" id="PF22461"/>
    </source>
</evidence>
<sequence length="211" mass="23167">MLLSYKRFVRRVLGCAVMCGITACSTNYLPPATLHPSKTTDINDYNYLIGPGDSLNIFVWRNPEISGTFTVRPDGKITTSLVEDIEVSGKTPTELARNVEQILATYIKDPIVTVSVGGFVGPYSEQVRVIGQASDPRAINYRENMTLLDLMVEVGGLTQFADGNAAKLIRIVDGQQISYDLNIESLINSGQINQNVDLLPGDIIIIPEAWF</sequence>
<evidence type="ECO:0000256" key="3">
    <source>
        <dbReference type="ARBA" id="ARBA00022448"/>
    </source>
</evidence>
<evidence type="ECO:0000256" key="12">
    <source>
        <dbReference type="ARBA" id="ARBA00023139"/>
    </source>
</evidence>
<evidence type="ECO:0000256" key="2">
    <source>
        <dbReference type="ARBA" id="ARBA00009450"/>
    </source>
</evidence>
<evidence type="ECO:0000256" key="6">
    <source>
        <dbReference type="ARBA" id="ARBA00022692"/>
    </source>
</evidence>
<dbReference type="EMBL" id="JBELOE010000152">
    <property type="protein sequence ID" value="MER2491847.1"/>
    <property type="molecule type" value="Genomic_DNA"/>
</dbReference>
<dbReference type="InterPro" id="IPR017477">
    <property type="entry name" value="PEP-CTERM_polysacc_export"/>
</dbReference>
<dbReference type="NCBIfam" id="TIGR03027">
    <property type="entry name" value="pepcterm_export"/>
    <property type="match status" value="1"/>
</dbReference>
<keyword evidence="11" id="KW-0472">Membrane</keyword>
<organism evidence="17 18">
    <name type="scientific">Catenovulum sediminis</name>
    <dbReference type="NCBI Taxonomy" id="1740262"/>
    <lineage>
        <taxon>Bacteria</taxon>
        <taxon>Pseudomonadati</taxon>
        <taxon>Pseudomonadota</taxon>
        <taxon>Gammaproteobacteria</taxon>
        <taxon>Alteromonadales</taxon>
        <taxon>Alteromonadaceae</taxon>
        <taxon>Catenovulum</taxon>
    </lineage>
</organism>
<dbReference type="InterPro" id="IPR054765">
    <property type="entry name" value="SLBB_dom"/>
</dbReference>
<dbReference type="PANTHER" id="PTHR33619">
    <property type="entry name" value="POLYSACCHARIDE EXPORT PROTEIN GFCE-RELATED"/>
    <property type="match status" value="1"/>
</dbReference>
<evidence type="ECO:0000256" key="1">
    <source>
        <dbReference type="ARBA" id="ARBA00004571"/>
    </source>
</evidence>
<proteinExistence type="inferred from homology"/>
<evidence type="ECO:0000256" key="9">
    <source>
        <dbReference type="ARBA" id="ARBA00023065"/>
    </source>
</evidence>
<accession>A0ABV1RGG4</accession>
<gene>
    <name evidence="17" type="ORF">ABS311_08115</name>
</gene>
<dbReference type="Pfam" id="PF02563">
    <property type="entry name" value="Poly_export"/>
    <property type="match status" value="1"/>
</dbReference>
<evidence type="ECO:0000256" key="5">
    <source>
        <dbReference type="ARBA" id="ARBA00022597"/>
    </source>
</evidence>
<protein>
    <submittedName>
        <fullName evidence="17">XrtA/PEP-CTERM system exopolysaccharide export protein</fullName>
    </submittedName>
</protein>
<evidence type="ECO:0000313" key="18">
    <source>
        <dbReference type="Proteomes" id="UP001467690"/>
    </source>
</evidence>
<evidence type="ECO:0000256" key="4">
    <source>
        <dbReference type="ARBA" id="ARBA00022452"/>
    </source>
</evidence>
<evidence type="ECO:0000313" key="17">
    <source>
        <dbReference type="EMBL" id="MER2491847.1"/>
    </source>
</evidence>
<dbReference type="InterPro" id="IPR003715">
    <property type="entry name" value="Poly_export_N"/>
</dbReference>
<keyword evidence="13" id="KW-0998">Cell outer membrane</keyword>
<dbReference type="Gene3D" id="3.30.1950.10">
    <property type="entry name" value="wza like domain"/>
    <property type="match status" value="1"/>
</dbReference>
<dbReference type="PROSITE" id="PS51257">
    <property type="entry name" value="PROKAR_LIPOPROTEIN"/>
    <property type="match status" value="1"/>
</dbReference>
<comment type="similarity">
    <text evidence="2">Belongs to the BexD/CtrA/VexA family.</text>
</comment>
<evidence type="ECO:0000256" key="10">
    <source>
        <dbReference type="ARBA" id="ARBA00023114"/>
    </source>
</evidence>
<feature type="domain" description="SLBB" evidence="16">
    <location>
        <begin position="126"/>
        <end position="206"/>
    </location>
</feature>
<keyword evidence="10" id="KW-0626">Porin</keyword>
<reference evidence="17 18" key="1">
    <citation type="submission" date="2024-06" db="EMBL/GenBank/DDBJ databases">
        <authorList>
            <person name="Chen R.Y."/>
        </authorList>
    </citation>
    <scope>NUCLEOTIDE SEQUENCE [LARGE SCALE GENOMIC DNA]</scope>
    <source>
        <strain evidence="17 18">D2</strain>
    </source>
</reference>
<comment type="subcellular location">
    <subcellularLocation>
        <location evidence="1">Cell outer membrane</location>
        <topology evidence="1">Multi-pass membrane protein</topology>
    </subcellularLocation>
</comment>
<keyword evidence="9" id="KW-0406">Ion transport</keyword>
<dbReference type="PANTHER" id="PTHR33619:SF3">
    <property type="entry name" value="POLYSACCHARIDE EXPORT PROTEIN GFCE-RELATED"/>
    <property type="match status" value="1"/>
</dbReference>
<evidence type="ECO:0000256" key="8">
    <source>
        <dbReference type="ARBA" id="ARBA00023047"/>
    </source>
</evidence>
<evidence type="ECO:0000259" key="15">
    <source>
        <dbReference type="Pfam" id="PF02563"/>
    </source>
</evidence>
<evidence type="ECO:0000256" key="13">
    <source>
        <dbReference type="ARBA" id="ARBA00023237"/>
    </source>
</evidence>
<keyword evidence="7" id="KW-0732">Signal</keyword>
<dbReference type="Proteomes" id="UP001467690">
    <property type="component" value="Unassembled WGS sequence"/>
</dbReference>
<name>A0ABV1RGG4_9ALTE</name>
<keyword evidence="5" id="KW-0762">Sugar transport</keyword>
<keyword evidence="18" id="KW-1185">Reference proteome</keyword>
<dbReference type="Gene3D" id="3.10.560.10">
    <property type="entry name" value="Outer membrane lipoprotein wza domain like"/>
    <property type="match status" value="1"/>
</dbReference>
<feature type="domain" description="Polysaccharide export protein N-terminal" evidence="15">
    <location>
        <begin position="44"/>
        <end position="116"/>
    </location>
</feature>
<evidence type="ECO:0000256" key="7">
    <source>
        <dbReference type="ARBA" id="ARBA00022729"/>
    </source>
</evidence>
<keyword evidence="3" id="KW-0813">Transport</keyword>
<comment type="caution">
    <text evidence="17">The sequence shown here is derived from an EMBL/GenBank/DDBJ whole genome shotgun (WGS) entry which is preliminary data.</text>
</comment>
<keyword evidence="8" id="KW-0625">Polysaccharide transport</keyword>
<keyword evidence="4" id="KW-1134">Transmembrane beta strand</keyword>
<keyword evidence="12" id="KW-0564">Palmitate</keyword>